<feature type="compositionally biased region" description="Pro residues" evidence="1">
    <location>
        <begin position="12"/>
        <end position="23"/>
    </location>
</feature>
<evidence type="ECO:0000313" key="3">
    <source>
        <dbReference type="Proteomes" id="UP001152622"/>
    </source>
</evidence>
<dbReference type="EMBL" id="JAINUF010000019">
    <property type="protein sequence ID" value="KAJ8337285.1"/>
    <property type="molecule type" value="Genomic_DNA"/>
</dbReference>
<evidence type="ECO:0000256" key="1">
    <source>
        <dbReference type="SAM" id="MobiDB-lite"/>
    </source>
</evidence>
<dbReference type="AlphaFoldDB" id="A0A9Q1EEH5"/>
<reference evidence="2" key="1">
    <citation type="journal article" date="2023" name="Science">
        <title>Genome structures resolve the early diversification of teleost fishes.</title>
        <authorList>
            <person name="Parey E."/>
            <person name="Louis A."/>
            <person name="Montfort J."/>
            <person name="Bouchez O."/>
            <person name="Roques C."/>
            <person name="Iampietro C."/>
            <person name="Lluch J."/>
            <person name="Castinel A."/>
            <person name="Donnadieu C."/>
            <person name="Desvignes T."/>
            <person name="Floi Bucao C."/>
            <person name="Jouanno E."/>
            <person name="Wen M."/>
            <person name="Mejri S."/>
            <person name="Dirks R."/>
            <person name="Jansen H."/>
            <person name="Henkel C."/>
            <person name="Chen W.J."/>
            <person name="Zahm M."/>
            <person name="Cabau C."/>
            <person name="Klopp C."/>
            <person name="Thompson A.W."/>
            <person name="Robinson-Rechavi M."/>
            <person name="Braasch I."/>
            <person name="Lecointre G."/>
            <person name="Bobe J."/>
            <person name="Postlethwait J.H."/>
            <person name="Berthelot C."/>
            <person name="Roest Crollius H."/>
            <person name="Guiguen Y."/>
        </authorList>
    </citation>
    <scope>NUCLEOTIDE SEQUENCE</scope>
    <source>
        <strain evidence="2">WJC10195</strain>
    </source>
</reference>
<keyword evidence="3" id="KW-1185">Reference proteome</keyword>
<evidence type="ECO:0000313" key="2">
    <source>
        <dbReference type="EMBL" id="KAJ8337285.1"/>
    </source>
</evidence>
<comment type="caution">
    <text evidence="2">The sequence shown here is derived from an EMBL/GenBank/DDBJ whole genome shotgun (WGS) entry which is preliminary data.</text>
</comment>
<accession>A0A9Q1EEH5</accession>
<proteinExistence type="predicted"/>
<gene>
    <name evidence="2" type="ORF">SKAU_G00385050</name>
</gene>
<organism evidence="2 3">
    <name type="scientific">Synaphobranchus kaupii</name>
    <name type="common">Kaup's arrowtooth eel</name>
    <dbReference type="NCBI Taxonomy" id="118154"/>
    <lineage>
        <taxon>Eukaryota</taxon>
        <taxon>Metazoa</taxon>
        <taxon>Chordata</taxon>
        <taxon>Craniata</taxon>
        <taxon>Vertebrata</taxon>
        <taxon>Euteleostomi</taxon>
        <taxon>Actinopterygii</taxon>
        <taxon>Neopterygii</taxon>
        <taxon>Teleostei</taxon>
        <taxon>Anguilliformes</taxon>
        <taxon>Synaphobranchidae</taxon>
        <taxon>Synaphobranchus</taxon>
    </lineage>
</organism>
<dbReference type="Proteomes" id="UP001152622">
    <property type="component" value="Chromosome 19"/>
</dbReference>
<name>A0A9Q1EEH5_SYNKA</name>
<sequence length="105" mass="11126">MDWLMGAHEGVPAPPEPTGPLPEKPGDSDPRQGSFSLAEPRSSITHTGWWDSRELVGESSVSCGTTGIKVILCGASGFTPNAVSRTHPRIHRASITAFLYPTSSP</sequence>
<protein>
    <submittedName>
        <fullName evidence="2">Uncharacterized protein</fullName>
    </submittedName>
</protein>
<feature type="region of interest" description="Disordered" evidence="1">
    <location>
        <begin position="1"/>
        <end position="43"/>
    </location>
</feature>